<organism evidence="4 5">
    <name type="scientific">Alistipes finegoldii</name>
    <dbReference type="NCBI Taxonomy" id="214856"/>
    <lineage>
        <taxon>Bacteria</taxon>
        <taxon>Pseudomonadati</taxon>
        <taxon>Bacteroidota</taxon>
        <taxon>Bacteroidia</taxon>
        <taxon>Bacteroidales</taxon>
        <taxon>Rikenellaceae</taxon>
        <taxon>Alistipes</taxon>
    </lineage>
</organism>
<dbReference type="EMBL" id="BQOL01000001">
    <property type="protein sequence ID" value="GKI18217.1"/>
    <property type="molecule type" value="Genomic_DNA"/>
</dbReference>
<dbReference type="InterPro" id="IPR013783">
    <property type="entry name" value="Ig-like_fold"/>
</dbReference>
<dbReference type="CDD" id="cd14948">
    <property type="entry name" value="BACON"/>
    <property type="match status" value="1"/>
</dbReference>
<dbReference type="AlphaFoldDB" id="A0AA37KQA5"/>
<evidence type="ECO:0000256" key="1">
    <source>
        <dbReference type="SAM" id="SignalP"/>
    </source>
</evidence>
<evidence type="ECO:0000313" key="5">
    <source>
        <dbReference type="Proteomes" id="UP001055105"/>
    </source>
</evidence>
<reference evidence="4" key="1">
    <citation type="submission" date="2022-01" db="EMBL/GenBank/DDBJ databases">
        <title>Novel bile acid biosynthetic pathways are enriched in the microbiome of centenarians.</title>
        <authorList>
            <person name="Sato Y."/>
            <person name="Atarashi K."/>
            <person name="Plichta R.D."/>
            <person name="Arai Y."/>
            <person name="Sasajima S."/>
            <person name="Kearney M.S."/>
            <person name="Suda W."/>
            <person name="Takeshita K."/>
            <person name="Sasaki T."/>
            <person name="Okamoto S."/>
            <person name="Skelly N.A."/>
            <person name="Okamura Y."/>
            <person name="Vlamakis H."/>
            <person name="Li Y."/>
            <person name="Tanoue T."/>
            <person name="Takei H."/>
            <person name="Nittono H."/>
            <person name="Narushima S."/>
            <person name="Irie J."/>
            <person name="Itoh H."/>
            <person name="Moriya K."/>
            <person name="Sugiura Y."/>
            <person name="Suematsu M."/>
            <person name="Moritoki N."/>
            <person name="Shibata S."/>
            <person name="Littman R.D."/>
            <person name="Fischbach A.M."/>
            <person name="Uwamino Y."/>
            <person name="Inoue T."/>
            <person name="Honda A."/>
            <person name="Hattori M."/>
            <person name="Murai T."/>
            <person name="Xavier J.R."/>
            <person name="Hirose N."/>
            <person name="Honda K."/>
        </authorList>
    </citation>
    <scope>NUCLEOTIDE SEQUENCE</scope>
    <source>
        <strain evidence="4">CE91-St16</strain>
    </source>
</reference>
<evidence type="ECO:0008006" key="6">
    <source>
        <dbReference type="Google" id="ProtNLM"/>
    </source>
</evidence>
<dbReference type="Pfam" id="PF18942">
    <property type="entry name" value="DUF5689"/>
    <property type="match status" value="1"/>
</dbReference>
<dbReference type="InterPro" id="IPR024361">
    <property type="entry name" value="BACON"/>
</dbReference>
<name>A0AA37KQA5_9BACT</name>
<gene>
    <name evidence="4" type="ORF">CE91St16_11250</name>
</gene>
<feature type="chain" id="PRO_5041387609" description="BACON domain-containing protein" evidence="1">
    <location>
        <begin position="21"/>
        <end position="812"/>
    </location>
</feature>
<keyword evidence="1" id="KW-0732">Signal</keyword>
<feature type="signal peptide" evidence="1">
    <location>
        <begin position="1"/>
        <end position="20"/>
    </location>
</feature>
<evidence type="ECO:0000259" key="2">
    <source>
        <dbReference type="Pfam" id="PF13004"/>
    </source>
</evidence>
<dbReference type="Proteomes" id="UP001055105">
    <property type="component" value="Unassembled WGS sequence"/>
</dbReference>
<protein>
    <recommendedName>
        <fullName evidence="6">BACON domain-containing protein</fullName>
    </recommendedName>
</protein>
<evidence type="ECO:0000313" key="4">
    <source>
        <dbReference type="EMBL" id="GKI18217.1"/>
    </source>
</evidence>
<accession>A0AA37KQA5</accession>
<dbReference type="InterPro" id="IPR043744">
    <property type="entry name" value="DUF5689"/>
</dbReference>
<dbReference type="Gene3D" id="2.60.40.10">
    <property type="entry name" value="Immunoglobulins"/>
    <property type="match status" value="1"/>
</dbReference>
<feature type="domain" description="DUF5689" evidence="3">
    <location>
        <begin position="334"/>
        <end position="586"/>
    </location>
</feature>
<comment type="caution">
    <text evidence="4">The sequence shown here is derived from an EMBL/GenBank/DDBJ whole genome shotgun (WGS) entry which is preliminary data.</text>
</comment>
<dbReference type="RefSeq" id="WP_244076241.1">
    <property type="nucleotide sequence ID" value="NZ_AP025581.1"/>
</dbReference>
<feature type="domain" description="BACON" evidence="2">
    <location>
        <begin position="282"/>
        <end position="317"/>
    </location>
</feature>
<evidence type="ECO:0000259" key="3">
    <source>
        <dbReference type="Pfam" id="PF18942"/>
    </source>
</evidence>
<dbReference type="Pfam" id="PF13004">
    <property type="entry name" value="BACON"/>
    <property type="match status" value="1"/>
</dbReference>
<sequence>MKPKNKIYPLLRMLAVALTAALLGPGCQKDFKWNEPLAVTQNGLNLTSPAGSTRVTVYSTGRWKAEMAEGAWGEVSEVSGNGIGDFLFTYEANNGVSRRARILVSGEGEEQEIVLTQAGAVTEPTLALAETEFEFVRLPRERVQIGVTTNMTQALECILITATDVTDAENPAEAGWLKEIRLEKDAEENIVLVFGIDRNDGSSDRKAAIRLEIPDADGKILAQAEASVVQTTDNATVVFKDEDTIVSVPGDQHNRSALLTANFDVDPAHFAFDIAYDPAGTQWITDVTFSESAVSFVVAENTGNQPRSASLKITYKDTDVECSSTLRLTQEVKQLSIADLRALIPGAEGEVELTGEKMLSAVVISDAGNYNMETNPNLTDTSIDFSVNEKTAYIESLDGQYGLRIVAKLPADNILKRYSSVQLSINGLKLVKESNPERYTLTGFTKEHVLNQNAGTAADLPKKEKHISELTDADIYTYVTLKECEFMLNGGAYINVHDGYCYKTDLNTQGVLDPRFDCAIRGVIDSRGEKINMVLNTQVRWRRKGDGVPAGSGPISGIIVHTKLPRYGVKGDVGTYQIRPVEEADIAFSREESTRNYSTLVRWAWPGMTTNAGIKQHADGSIVPYLGEGRMFSSVSNKLNTSSTVAGVSCTLDYNTLDYAKGIKSPAVRYNGIWWNSSRNEGEWVAFNFSTEGVSGSCMKMILSAALGNLSAATIVAPLYWDVSYSLDGSTFTRFDTVPIRTLVYWAGPQWYVPGLYEVDFDLPSACFGQKDVTIRLQAASKVCGSTTGEDNGTTTKTYVYFRFGDVSVKYF</sequence>
<proteinExistence type="predicted"/>